<sequence>CPSGYYQPHWGRGTCDVCEEGFYCQAYGQALCDVCPSGSYCDPHELNNVTGVITPEPCVPGHYCPNSTEYATQNKCPAGTYSNTNSLSNCPVGRYGNQTGLRVSTDCPLCDSGYYCDRPGLTEPYQPCHAGYYCAVGSTSPNPTLCPSGAYCPEGTPNPVPCPAGTYQP</sequence>
<dbReference type="PANTHER" id="PTHR47236:SF4">
    <property type="entry name" value="GENE 9195-RELATED"/>
    <property type="match status" value="1"/>
</dbReference>
<dbReference type="EMBL" id="GG666566">
    <property type="protein sequence ID" value="EEN54403.1"/>
    <property type="molecule type" value="Genomic_DNA"/>
</dbReference>
<dbReference type="Gene3D" id="2.10.50.10">
    <property type="entry name" value="Tumor Necrosis Factor Receptor, subunit A, domain 2"/>
    <property type="match status" value="2"/>
</dbReference>
<feature type="non-terminal residue" evidence="1">
    <location>
        <position position="169"/>
    </location>
</feature>
<dbReference type="AlphaFoldDB" id="C3YZY2"/>
<protein>
    <recommendedName>
        <fullName evidence="2">Tyrosine-protein kinase ephrin type A/B receptor-like domain-containing protein</fullName>
    </recommendedName>
</protein>
<evidence type="ECO:0000313" key="1">
    <source>
        <dbReference type="EMBL" id="EEN54403.1"/>
    </source>
</evidence>
<dbReference type="SMART" id="SM01411">
    <property type="entry name" value="Ephrin_rec_like"/>
    <property type="match status" value="3"/>
</dbReference>
<dbReference type="PANTHER" id="PTHR47236">
    <property type="entry name" value="GENE, 32742-RELATED-RELATED"/>
    <property type="match status" value="1"/>
</dbReference>
<feature type="non-terminal residue" evidence="1">
    <location>
        <position position="1"/>
    </location>
</feature>
<reference evidence="1" key="1">
    <citation type="journal article" date="2008" name="Nature">
        <title>The amphioxus genome and the evolution of the chordate karyotype.</title>
        <authorList>
            <consortium name="US DOE Joint Genome Institute (JGI-PGF)"/>
            <person name="Putnam N.H."/>
            <person name="Butts T."/>
            <person name="Ferrier D.E.K."/>
            <person name="Furlong R.F."/>
            <person name="Hellsten U."/>
            <person name="Kawashima T."/>
            <person name="Robinson-Rechavi M."/>
            <person name="Shoguchi E."/>
            <person name="Terry A."/>
            <person name="Yu J.-K."/>
            <person name="Benito-Gutierrez E.L."/>
            <person name="Dubchak I."/>
            <person name="Garcia-Fernandez J."/>
            <person name="Gibson-Brown J.J."/>
            <person name="Grigoriev I.V."/>
            <person name="Horton A.C."/>
            <person name="de Jong P.J."/>
            <person name="Jurka J."/>
            <person name="Kapitonov V.V."/>
            <person name="Kohara Y."/>
            <person name="Kuroki Y."/>
            <person name="Lindquist E."/>
            <person name="Lucas S."/>
            <person name="Osoegawa K."/>
            <person name="Pennacchio L.A."/>
            <person name="Salamov A.A."/>
            <person name="Satou Y."/>
            <person name="Sauka-Spengler T."/>
            <person name="Schmutz J."/>
            <person name="Shin-I T."/>
            <person name="Toyoda A."/>
            <person name="Bronner-Fraser M."/>
            <person name="Fujiyama A."/>
            <person name="Holland L.Z."/>
            <person name="Holland P.W.H."/>
            <person name="Satoh N."/>
            <person name="Rokhsar D.S."/>
        </authorList>
    </citation>
    <scope>NUCLEOTIDE SEQUENCE [LARGE SCALE GENOMIC DNA]</scope>
    <source>
        <strain evidence="1">S238N-H82</strain>
        <tissue evidence="1">Testes</tissue>
    </source>
</reference>
<proteinExistence type="predicted"/>
<dbReference type="InParanoid" id="C3YZY2"/>
<evidence type="ECO:0008006" key="2">
    <source>
        <dbReference type="Google" id="ProtNLM"/>
    </source>
</evidence>
<gene>
    <name evidence="1" type="ORF">BRAFLDRAFT_232405</name>
</gene>
<name>C3YZY2_BRAFL</name>
<organism>
    <name type="scientific">Branchiostoma floridae</name>
    <name type="common">Florida lancelet</name>
    <name type="synonym">Amphioxus</name>
    <dbReference type="NCBI Taxonomy" id="7739"/>
    <lineage>
        <taxon>Eukaryota</taxon>
        <taxon>Metazoa</taxon>
        <taxon>Chordata</taxon>
        <taxon>Cephalochordata</taxon>
        <taxon>Leptocardii</taxon>
        <taxon>Amphioxiformes</taxon>
        <taxon>Branchiostomatidae</taxon>
        <taxon>Branchiostoma</taxon>
    </lineage>
</organism>
<accession>C3YZY2</accession>